<evidence type="ECO:0000256" key="1">
    <source>
        <dbReference type="SAM" id="MobiDB-lite"/>
    </source>
</evidence>
<feature type="transmembrane region" description="Helical" evidence="2">
    <location>
        <begin position="111"/>
        <end position="128"/>
    </location>
</feature>
<keyword evidence="2" id="KW-0472">Membrane</keyword>
<evidence type="ECO:0000313" key="4">
    <source>
        <dbReference type="EMBL" id="RIB08160.1"/>
    </source>
</evidence>
<evidence type="ECO:0000313" key="5">
    <source>
        <dbReference type="Proteomes" id="UP000266673"/>
    </source>
</evidence>
<dbReference type="Proteomes" id="UP000266673">
    <property type="component" value="Unassembled WGS sequence"/>
</dbReference>
<feature type="signal peptide" evidence="3">
    <location>
        <begin position="1"/>
        <end position="23"/>
    </location>
</feature>
<evidence type="ECO:0000256" key="3">
    <source>
        <dbReference type="SAM" id="SignalP"/>
    </source>
</evidence>
<name>A0A397UDD0_9GLOM</name>
<protein>
    <submittedName>
        <fullName evidence="4">Uncharacterized protein</fullName>
    </submittedName>
</protein>
<evidence type="ECO:0000256" key="2">
    <source>
        <dbReference type="SAM" id="Phobius"/>
    </source>
</evidence>
<sequence>MKRLFYFLVTIALVLMIAIESGGWVKGQGKSTITETVTTTVFITGEPGATGSLSTTPTHTSTTPTTPSLTGTATTTQLSATLSTTTHTGGTESPTNGPTNGPSPTSGASNVYGSFSAMIGIVAFLMGWI</sequence>
<dbReference type="OrthoDB" id="10581322at2759"/>
<keyword evidence="3" id="KW-0732">Signal</keyword>
<feature type="chain" id="PRO_5017376518" evidence="3">
    <location>
        <begin position="24"/>
        <end position="129"/>
    </location>
</feature>
<keyword evidence="5" id="KW-1185">Reference proteome</keyword>
<reference evidence="4 5" key="1">
    <citation type="submission" date="2018-06" db="EMBL/GenBank/DDBJ databases">
        <title>Comparative genomics reveals the genomic features of Rhizophagus irregularis, R. cerebriforme, R. diaphanum and Gigaspora rosea, and their symbiotic lifestyle signature.</title>
        <authorList>
            <person name="Morin E."/>
            <person name="San Clemente H."/>
            <person name="Chen E.C.H."/>
            <person name="De La Providencia I."/>
            <person name="Hainaut M."/>
            <person name="Kuo A."/>
            <person name="Kohler A."/>
            <person name="Murat C."/>
            <person name="Tang N."/>
            <person name="Roy S."/>
            <person name="Loubradou J."/>
            <person name="Henrissat B."/>
            <person name="Grigoriev I.V."/>
            <person name="Corradi N."/>
            <person name="Roux C."/>
            <person name="Martin F.M."/>
        </authorList>
    </citation>
    <scope>NUCLEOTIDE SEQUENCE [LARGE SCALE GENOMIC DNA]</scope>
    <source>
        <strain evidence="4 5">DAOM 194757</strain>
    </source>
</reference>
<dbReference type="EMBL" id="QKWP01001545">
    <property type="protein sequence ID" value="RIB08160.1"/>
    <property type="molecule type" value="Genomic_DNA"/>
</dbReference>
<gene>
    <name evidence="4" type="ORF">C2G38_2045393</name>
</gene>
<comment type="caution">
    <text evidence="4">The sequence shown here is derived from an EMBL/GenBank/DDBJ whole genome shotgun (WGS) entry which is preliminary data.</text>
</comment>
<keyword evidence="2" id="KW-1133">Transmembrane helix</keyword>
<proteinExistence type="predicted"/>
<feature type="region of interest" description="Disordered" evidence="1">
    <location>
        <begin position="44"/>
        <end position="105"/>
    </location>
</feature>
<dbReference type="AlphaFoldDB" id="A0A397UDD0"/>
<organism evidence="4 5">
    <name type="scientific">Gigaspora rosea</name>
    <dbReference type="NCBI Taxonomy" id="44941"/>
    <lineage>
        <taxon>Eukaryota</taxon>
        <taxon>Fungi</taxon>
        <taxon>Fungi incertae sedis</taxon>
        <taxon>Mucoromycota</taxon>
        <taxon>Glomeromycotina</taxon>
        <taxon>Glomeromycetes</taxon>
        <taxon>Diversisporales</taxon>
        <taxon>Gigasporaceae</taxon>
        <taxon>Gigaspora</taxon>
    </lineage>
</organism>
<accession>A0A397UDD0</accession>
<keyword evidence="2" id="KW-0812">Transmembrane</keyword>